<dbReference type="RefSeq" id="WP_064241938.1">
    <property type="nucleotide sequence ID" value="NZ_LPUX01000055.1"/>
</dbReference>
<name>A0A178XWV9_9HYPH</name>
<evidence type="ECO:0000256" key="2">
    <source>
        <dbReference type="ARBA" id="ARBA00022475"/>
    </source>
</evidence>
<evidence type="ECO:0000256" key="6">
    <source>
        <dbReference type="SAM" id="Phobius"/>
    </source>
</evidence>
<feature type="transmembrane region" description="Helical" evidence="6">
    <location>
        <begin position="362"/>
        <end position="385"/>
    </location>
</feature>
<organism evidence="7 8">
    <name type="scientific">Sinorhizobium glycinis</name>
    <dbReference type="NCBI Taxonomy" id="1472378"/>
    <lineage>
        <taxon>Bacteria</taxon>
        <taxon>Pseudomonadati</taxon>
        <taxon>Pseudomonadota</taxon>
        <taxon>Alphaproteobacteria</taxon>
        <taxon>Hyphomicrobiales</taxon>
        <taxon>Rhizobiaceae</taxon>
        <taxon>Sinorhizobium/Ensifer group</taxon>
        <taxon>Sinorhizobium</taxon>
    </lineage>
</organism>
<sequence length="450" mass="48391">MLFQRKFSYELKRLRQLLDREQSLKERLQHIAHLLSGNVLSSIVGLIGFALTARALGPAGYGILALCFSYTRAIERLVSFQSWQPLIKYGAQVQERDDQGANELRSLLKFGLLLDISAALAGWLIAVVLVLTFAPWLGISEDMSGLVILYCSVLPFQLSGTPTAVLRLYGKFMGLAYGQVATSLIRVSLCAIGALAGGGLFEFALIWMAAQIIGASVLVALAVVELRRQEMLAGLVTAPVRGITALFPGLWRFSISTNLSLTIRTSANEFDTLLVGYLADPTSAGFYHIAKRVGRIAQQAGVQVQAVLYPELARAWAARATVTFHRAVAQMQGLLLGFGLLLIGGLYLLIDPVLKWAVGPAFLAAGPLVVVQSIAVTMTLCGAVIRSALLAMGREDQVLHSVLISTAAFHATALTLIPAIGAMGANVAHIVMASLWLSTMMVSYRRTPTP</sequence>
<keyword evidence="2" id="KW-1003">Cell membrane</keyword>
<dbReference type="GO" id="GO:0005886">
    <property type="term" value="C:plasma membrane"/>
    <property type="evidence" value="ECO:0007669"/>
    <property type="project" value="UniProtKB-SubCell"/>
</dbReference>
<feature type="transmembrane region" description="Helical" evidence="6">
    <location>
        <begin position="427"/>
        <end position="444"/>
    </location>
</feature>
<accession>A0A178XWV9</accession>
<dbReference type="EMBL" id="LPUX01000055">
    <property type="protein sequence ID" value="OAP39800.1"/>
    <property type="molecule type" value="Genomic_DNA"/>
</dbReference>
<evidence type="ECO:0000256" key="3">
    <source>
        <dbReference type="ARBA" id="ARBA00022692"/>
    </source>
</evidence>
<proteinExistence type="predicted"/>
<comment type="caution">
    <text evidence="7">The sequence shown here is derived from an EMBL/GenBank/DDBJ whole genome shotgun (WGS) entry which is preliminary data.</text>
</comment>
<evidence type="ECO:0008006" key="9">
    <source>
        <dbReference type="Google" id="ProtNLM"/>
    </source>
</evidence>
<keyword evidence="8" id="KW-1185">Reference proteome</keyword>
<dbReference type="STRING" id="1472378.AU381_09600"/>
<feature type="transmembrane region" description="Helical" evidence="6">
    <location>
        <begin position="204"/>
        <end position="224"/>
    </location>
</feature>
<comment type="subcellular location">
    <subcellularLocation>
        <location evidence="1">Cell membrane</location>
        <topology evidence="1">Multi-pass membrane protein</topology>
    </subcellularLocation>
</comment>
<dbReference type="PANTHER" id="PTHR30250:SF31">
    <property type="entry name" value="INNER MEMBRANE PROTEIN YGHQ"/>
    <property type="match status" value="1"/>
</dbReference>
<dbReference type="InterPro" id="IPR002797">
    <property type="entry name" value="Polysacc_synth"/>
</dbReference>
<keyword evidence="4 6" id="KW-1133">Transmembrane helix</keyword>
<dbReference type="Proteomes" id="UP000094025">
    <property type="component" value="Unassembled WGS sequence"/>
</dbReference>
<dbReference type="AlphaFoldDB" id="A0A178XWV9"/>
<dbReference type="InterPro" id="IPR050833">
    <property type="entry name" value="Poly_Biosynth_Transport"/>
</dbReference>
<evidence type="ECO:0000256" key="5">
    <source>
        <dbReference type="ARBA" id="ARBA00023136"/>
    </source>
</evidence>
<evidence type="ECO:0000256" key="1">
    <source>
        <dbReference type="ARBA" id="ARBA00004651"/>
    </source>
</evidence>
<evidence type="ECO:0000313" key="8">
    <source>
        <dbReference type="Proteomes" id="UP000094025"/>
    </source>
</evidence>
<dbReference type="PANTHER" id="PTHR30250">
    <property type="entry name" value="PST FAMILY PREDICTED COLANIC ACID TRANSPORTER"/>
    <property type="match status" value="1"/>
</dbReference>
<feature type="transmembrane region" description="Helical" evidence="6">
    <location>
        <begin position="112"/>
        <end position="134"/>
    </location>
</feature>
<protein>
    <recommendedName>
        <fullName evidence="9">Polysaccharide biosynthesis protein</fullName>
    </recommendedName>
</protein>
<keyword evidence="3 6" id="KW-0812">Transmembrane</keyword>
<feature type="transmembrane region" description="Helical" evidence="6">
    <location>
        <begin position="31"/>
        <end position="53"/>
    </location>
</feature>
<feature type="transmembrane region" description="Helical" evidence="6">
    <location>
        <begin position="146"/>
        <end position="169"/>
    </location>
</feature>
<reference evidence="7 8" key="1">
    <citation type="journal article" date="2016" name="Int. J. Syst. Evol. Microbiol.">
        <title>Ensifer glycinis sp. nov., an novel rhizobial species associated with Glycine spp.</title>
        <authorList>
            <person name="Yan H."/>
            <person name="Yan J."/>
            <person name="Sui X.H."/>
            <person name="Wang E.T."/>
            <person name="Chen W.X."/>
            <person name="Zhang X.X."/>
            <person name="Chen W.F."/>
        </authorList>
    </citation>
    <scope>NUCLEOTIDE SEQUENCE [LARGE SCALE GENOMIC DNA]</scope>
    <source>
        <strain evidence="7 8">CCBAU 23380</strain>
    </source>
</reference>
<evidence type="ECO:0000256" key="4">
    <source>
        <dbReference type="ARBA" id="ARBA00022989"/>
    </source>
</evidence>
<gene>
    <name evidence="7" type="ORF">AU381_09600</name>
</gene>
<feature type="transmembrane region" description="Helical" evidence="6">
    <location>
        <begin position="333"/>
        <end position="350"/>
    </location>
</feature>
<dbReference type="Pfam" id="PF01943">
    <property type="entry name" value="Polysacc_synt"/>
    <property type="match status" value="1"/>
</dbReference>
<keyword evidence="5 6" id="KW-0472">Membrane</keyword>
<evidence type="ECO:0000313" key="7">
    <source>
        <dbReference type="EMBL" id="OAP39800.1"/>
    </source>
</evidence>
<feature type="transmembrane region" description="Helical" evidence="6">
    <location>
        <begin position="397"/>
        <end position="421"/>
    </location>
</feature>